<dbReference type="Proteomes" id="UP000249046">
    <property type="component" value="Unassembled WGS sequence"/>
</dbReference>
<dbReference type="SUPFAM" id="SSF117396">
    <property type="entry name" value="TM1631-like"/>
    <property type="match status" value="1"/>
</dbReference>
<dbReference type="AlphaFoldDB" id="A0A2W5M776"/>
<dbReference type="Pfam" id="PF01904">
    <property type="entry name" value="DUF72"/>
    <property type="match status" value="1"/>
</dbReference>
<reference evidence="1 2" key="1">
    <citation type="submission" date="2017-08" db="EMBL/GenBank/DDBJ databases">
        <title>Infants hospitalized years apart are colonized by the same room-sourced microbial strains.</title>
        <authorList>
            <person name="Brooks B."/>
            <person name="Olm M.R."/>
            <person name="Firek B.A."/>
            <person name="Baker R."/>
            <person name="Thomas B.C."/>
            <person name="Morowitz M.J."/>
            <person name="Banfield J.F."/>
        </authorList>
    </citation>
    <scope>NUCLEOTIDE SEQUENCE [LARGE SCALE GENOMIC DNA]</scope>
    <source>
        <strain evidence="1">S2_005_003_R2_42</strain>
    </source>
</reference>
<accession>A0A2W5M776</accession>
<name>A0A2W5M776_9GAMM</name>
<comment type="caution">
    <text evidence="1">The sequence shown here is derived from an EMBL/GenBank/DDBJ whole genome shotgun (WGS) entry which is preliminary data.</text>
</comment>
<dbReference type="PANTHER" id="PTHR30348:SF4">
    <property type="entry name" value="DUF72 DOMAIN-CONTAINING PROTEIN"/>
    <property type="match status" value="1"/>
</dbReference>
<gene>
    <name evidence="1" type="ORF">DI564_12105</name>
</gene>
<sequence>MHPDLFAGQPAGAADIRVGIGGWTFAPWRETFYPARLAHKRELTYAASQLRTIEVNGTFYGAQKPATYARWAAETPTGFRFSLKAPRYCTEARQLAGVGKTVDGFVFGGLSELGDRLGPILWQFRPQRRFDRDDFAAFLDLLPRELDGVPLQHVLEVRHPSFACADYLALTRAHGLPSVFTDSPDYPSFADLTGAIVYARLMRSREDEPAGYTAAELDAWADRARTWAAGRAPADLPTVEAADAAPVRPRAVYLYFISAAKVRNPAAAIALQTRLAR</sequence>
<protein>
    <submittedName>
        <fullName evidence="1">DUF72 domain-containing protein</fullName>
    </submittedName>
</protein>
<dbReference type="PANTHER" id="PTHR30348">
    <property type="entry name" value="UNCHARACTERIZED PROTEIN YECE"/>
    <property type="match status" value="1"/>
</dbReference>
<evidence type="ECO:0000313" key="2">
    <source>
        <dbReference type="Proteomes" id="UP000249046"/>
    </source>
</evidence>
<dbReference type="Gene3D" id="3.20.20.410">
    <property type="entry name" value="Protein of unknown function UPF0759"/>
    <property type="match status" value="1"/>
</dbReference>
<proteinExistence type="predicted"/>
<organism evidence="1 2">
    <name type="scientific">Rhodanobacter denitrificans</name>
    <dbReference type="NCBI Taxonomy" id="666685"/>
    <lineage>
        <taxon>Bacteria</taxon>
        <taxon>Pseudomonadati</taxon>
        <taxon>Pseudomonadota</taxon>
        <taxon>Gammaproteobacteria</taxon>
        <taxon>Lysobacterales</taxon>
        <taxon>Rhodanobacteraceae</taxon>
        <taxon>Rhodanobacter</taxon>
    </lineage>
</organism>
<evidence type="ECO:0000313" key="1">
    <source>
        <dbReference type="EMBL" id="PZQ13243.1"/>
    </source>
</evidence>
<dbReference type="InterPro" id="IPR036520">
    <property type="entry name" value="UPF0759_sf"/>
</dbReference>
<dbReference type="EMBL" id="QFPO01000010">
    <property type="protein sequence ID" value="PZQ13243.1"/>
    <property type="molecule type" value="Genomic_DNA"/>
</dbReference>
<dbReference type="InterPro" id="IPR002763">
    <property type="entry name" value="DUF72"/>
</dbReference>